<feature type="signal peptide" evidence="1">
    <location>
        <begin position="1"/>
        <end position="21"/>
    </location>
</feature>
<dbReference type="Gene3D" id="3.90.1320.10">
    <property type="entry name" value="Outer-capsid protein sigma 3, large lobe"/>
    <property type="match status" value="1"/>
</dbReference>
<dbReference type="OrthoDB" id="1858978at2759"/>
<dbReference type="InterPro" id="IPR053168">
    <property type="entry name" value="Glutamic_endopeptidase"/>
</dbReference>
<organism evidence="3 4">
    <name type="scientific">Coptis chinensis</name>
    <dbReference type="NCBI Taxonomy" id="261450"/>
    <lineage>
        <taxon>Eukaryota</taxon>
        <taxon>Viridiplantae</taxon>
        <taxon>Streptophyta</taxon>
        <taxon>Embryophyta</taxon>
        <taxon>Tracheophyta</taxon>
        <taxon>Spermatophyta</taxon>
        <taxon>Magnoliopsida</taxon>
        <taxon>Ranunculales</taxon>
        <taxon>Ranunculaceae</taxon>
        <taxon>Coptidoideae</taxon>
        <taxon>Coptis</taxon>
    </lineage>
</organism>
<evidence type="ECO:0000313" key="3">
    <source>
        <dbReference type="EMBL" id="KAF9614780.1"/>
    </source>
</evidence>
<accession>A0A835I9C9</accession>
<dbReference type="InterPro" id="IPR004314">
    <property type="entry name" value="Neprosin"/>
</dbReference>
<dbReference type="PANTHER" id="PTHR31589">
    <property type="entry name" value="PROTEIN, PUTATIVE (DUF239)-RELATED-RELATED"/>
    <property type="match status" value="1"/>
</dbReference>
<dbReference type="AlphaFoldDB" id="A0A835I9C9"/>
<dbReference type="PANTHER" id="PTHR31589:SF110">
    <property type="entry name" value="PROTEIN, PUTATIVE (DUF239)-RELATED"/>
    <property type="match status" value="1"/>
</dbReference>
<dbReference type="Proteomes" id="UP000631114">
    <property type="component" value="Unassembled WGS sequence"/>
</dbReference>
<sequence>MGFMASLALLFLGLGYSYVEGMTNLSKEEDLELEEQVNMLNKPPIKTVKDEVGDIFDCVDIEKQPAFDHLLLKNHKLQTKPSFNPVLLTNNGVASTSTHSRTLPKRVGCPQGTVPIRRTRKEDLIRAKTFSESYFATISPLTTEKPGQHVSPQLFGDNNTRLFSYYKGKDNKGCFNILCFGFVQVDKDHPIGQVLPHGDQVEMPLAIAQDVRSRNWWLLNVDKAIQYGYWPYLLFSHMEEGGSQGAWGGVAIGDAGQPSPPMGSGTFPNDVAHASYIKRLAVTDADYRFGSPDRDTIQRYADVPKCYGVTDYGVRKEGGYTFMYGGPGGQCGD</sequence>
<dbReference type="InterPro" id="IPR025521">
    <property type="entry name" value="Neprosin_propep"/>
</dbReference>
<protein>
    <recommendedName>
        <fullName evidence="2">Neprosin PEP catalytic domain-containing protein</fullName>
    </recommendedName>
</protein>
<evidence type="ECO:0000313" key="4">
    <source>
        <dbReference type="Proteomes" id="UP000631114"/>
    </source>
</evidence>
<dbReference type="PROSITE" id="PS52045">
    <property type="entry name" value="NEPROSIN_PEP_CD"/>
    <property type="match status" value="1"/>
</dbReference>
<proteinExistence type="predicted"/>
<dbReference type="Pfam" id="PF03080">
    <property type="entry name" value="Neprosin"/>
    <property type="match status" value="1"/>
</dbReference>
<keyword evidence="1" id="KW-0732">Signal</keyword>
<feature type="chain" id="PRO_5032347251" description="Neprosin PEP catalytic domain-containing protein" evidence="1">
    <location>
        <begin position="22"/>
        <end position="333"/>
    </location>
</feature>
<keyword evidence="4" id="KW-1185">Reference proteome</keyword>
<reference evidence="3 4" key="1">
    <citation type="submission" date="2020-10" db="EMBL/GenBank/DDBJ databases">
        <title>The Coptis chinensis genome and diversification of protoberbering-type alkaloids.</title>
        <authorList>
            <person name="Wang B."/>
            <person name="Shu S."/>
            <person name="Song C."/>
            <person name="Liu Y."/>
        </authorList>
    </citation>
    <scope>NUCLEOTIDE SEQUENCE [LARGE SCALE GENOMIC DNA]</scope>
    <source>
        <strain evidence="3">HL-2020</strain>
        <tissue evidence="3">Leaf</tissue>
    </source>
</reference>
<evidence type="ECO:0000256" key="1">
    <source>
        <dbReference type="SAM" id="SignalP"/>
    </source>
</evidence>
<name>A0A835I9C9_9MAGN</name>
<comment type="caution">
    <text evidence="3">The sequence shown here is derived from an EMBL/GenBank/DDBJ whole genome shotgun (WGS) entry which is preliminary data.</text>
</comment>
<dbReference type="Pfam" id="PF14365">
    <property type="entry name" value="Neprosin_AP"/>
    <property type="match status" value="1"/>
</dbReference>
<evidence type="ECO:0000259" key="2">
    <source>
        <dbReference type="PROSITE" id="PS52045"/>
    </source>
</evidence>
<gene>
    <name evidence="3" type="ORF">IFM89_020634</name>
</gene>
<dbReference type="EMBL" id="JADFTS010000003">
    <property type="protein sequence ID" value="KAF9614780.1"/>
    <property type="molecule type" value="Genomic_DNA"/>
</dbReference>
<feature type="domain" description="Neprosin PEP catalytic" evidence="2">
    <location>
        <begin position="87"/>
        <end position="332"/>
    </location>
</feature>